<organism evidence="2 3">
    <name type="scientific">Mucilaginibacter agri</name>
    <dbReference type="NCBI Taxonomy" id="2695265"/>
    <lineage>
        <taxon>Bacteria</taxon>
        <taxon>Pseudomonadati</taxon>
        <taxon>Bacteroidota</taxon>
        <taxon>Sphingobacteriia</taxon>
        <taxon>Sphingobacteriales</taxon>
        <taxon>Sphingobacteriaceae</taxon>
        <taxon>Mucilaginibacter</taxon>
    </lineage>
</organism>
<feature type="transmembrane region" description="Helical" evidence="1">
    <location>
        <begin position="12"/>
        <end position="30"/>
    </location>
</feature>
<keyword evidence="1" id="KW-0472">Membrane</keyword>
<dbReference type="Proteomes" id="UP000638732">
    <property type="component" value="Unassembled WGS sequence"/>
</dbReference>
<reference evidence="2" key="2">
    <citation type="submission" date="2020-10" db="EMBL/GenBank/DDBJ databases">
        <title>Mucilaginibacter sp. nov., isolated from soil.</title>
        <authorList>
            <person name="Jeon C.O."/>
        </authorList>
    </citation>
    <scope>NUCLEOTIDE SEQUENCE</scope>
    <source>
        <strain evidence="2">R11</strain>
    </source>
</reference>
<evidence type="ECO:0000313" key="3">
    <source>
        <dbReference type="Proteomes" id="UP000638732"/>
    </source>
</evidence>
<dbReference type="EMBL" id="WWEO01000039">
    <property type="protein sequence ID" value="NCD68836.1"/>
    <property type="molecule type" value="Genomic_DNA"/>
</dbReference>
<protein>
    <recommendedName>
        <fullName evidence="4">SRPBCC family protein</fullName>
    </recommendedName>
</protein>
<proteinExistence type="predicted"/>
<sequence>MKQIFTPLIKGYLFSNLFAFALMGITKLFIPSSDSVLIFSEFVIIPFLMGIISTWFWRKRELRSRRLMWYSCINVFIAIGLSALFLKEGSICLLIVSPLLWTFITAGAFAGQKMFERSNNTLNISVVALLLLIFVADSLSQHNYENEVSDQMVINAPVSEVWQHVVAFKRIKKENKYWLFKIGMPSPVESTVDGYHLGAKRKCIFSNGYTFDEKIVTYNVNQNLTFDVTHQPRDPEIMGHIDILRGQFLLKDNGDNTTTLIGNSWYRLYVFPVWYYDIWAQSITRNVHLRVMEHIKELSENK</sequence>
<dbReference type="RefSeq" id="WP_166584852.1">
    <property type="nucleotide sequence ID" value="NZ_WWEO01000039.1"/>
</dbReference>
<keyword evidence="3" id="KW-1185">Reference proteome</keyword>
<keyword evidence="1" id="KW-1133">Transmembrane helix</keyword>
<evidence type="ECO:0000313" key="2">
    <source>
        <dbReference type="EMBL" id="NCD68836.1"/>
    </source>
</evidence>
<dbReference type="AlphaFoldDB" id="A0A965ZFK1"/>
<dbReference type="Gene3D" id="3.30.530.20">
    <property type="match status" value="1"/>
</dbReference>
<evidence type="ECO:0008006" key="4">
    <source>
        <dbReference type="Google" id="ProtNLM"/>
    </source>
</evidence>
<feature type="transmembrane region" description="Helical" evidence="1">
    <location>
        <begin position="36"/>
        <end position="55"/>
    </location>
</feature>
<feature type="transmembrane region" description="Helical" evidence="1">
    <location>
        <begin position="122"/>
        <end position="139"/>
    </location>
</feature>
<evidence type="ECO:0000256" key="1">
    <source>
        <dbReference type="SAM" id="Phobius"/>
    </source>
</evidence>
<reference evidence="2" key="1">
    <citation type="submission" date="2020-01" db="EMBL/GenBank/DDBJ databases">
        <authorList>
            <person name="Seo Y.L."/>
        </authorList>
    </citation>
    <scope>NUCLEOTIDE SEQUENCE</scope>
    <source>
        <strain evidence="2">R11</strain>
    </source>
</reference>
<accession>A0A965ZFK1</accession>
<feature type="transmembrane region" description="Helical" evidence="1">
    <location>
        <begin position="67"/>
        <end position="85"/>
    </location>
</feature>
<gene>
    <name evidence="2" type="ORF">GSY63_05660</name>
</gene>
<keyword evidence="1" id="KW-0812">Transmembrane</keyword>
<dbReference type="SUPFAM" id="SSF55961">
    <property type="entry name" value="Bet v1-like"/>
    <property type="match status" value="1"/>
</dbReference>
<name>A0A965ZFK1_9SPHI</name>
<comment type="caution">
    <text evidence="2">The sequence shown here is derived from an EMBL/GenBank/DDBJ whole genome shotgun (WGS) entry which is preliminary data.</text>
</comment>
<feature type="transmembrane region" description="Helical" evidence="1">
    <location>
        <begin position="91"/>
        <end position="110"/>
    </location>
</feature>
<dbReference type="InterPro" id="IPR023393">
    <property type="entry name" value="START-like_dom_sf"/>
</dbReference>